<dbReference type="EMBL" id="SJST01000003">
    <property type="protein sequence ID" value="TCD14260.1"/>
    <property type="molecule type" value="Genomic_DNA"/>
</dbReference>
<evidence type="ECO:0000256" key="2">
    <source>
        <dbReference type="ARBA" id="ARBA00022729"/>
    </source>
</evidence>
<organism evidence="4 5">
    <name type="scientific">Oricola cellulosilytica</name>
    <dbReference type="NCBI Taxonomy" id="1429082"/>
    <lineage>
        <taxon>Bacteria</taxon>
        <taxon>Pseudomonadati</taxon>
        <taxon>Pseudomonadota</taxon>
        <taxon>Alphaproteobacteria</taxon>
        <taxon>Hyphomicrobiales</taxon>
        <taxon>Ahrensiaceae</taxon>
        <taxon>Oricola</taxon>
    </lineage>
</organism>
<dbReference type="GO" id="GO:0009289">
    <property type="term" value="C:pilus"/>
    <property type="evidence" value="ECO:0007669"/>
    <property type="project" value="InterPro"/>
</dbReference>
<proteinExistence type="inferred from homology"/>
<dbReference type="RefSeq" id="WP_131568114.1">
    <property type="nucleotide sequence ID" value="NZ_JAINFK010000002.1"/>
</dbReference>
<evidence type="ECO:0000313" key="5">
    <source>
        <dbReference type="Proteomes" id="UP000291301"/>
    </source>
</evidence>
<dbReference type="OrthoDB" id="7907227at2"/>
<reference evidence="4 5" key="1">
    <citation type="journal article" date="2015" name="Antonie Van Leeuwenhoek">
        <title>Oricola cellulosilytica gen. nov., sp. nov., a cellulose-degrading bacterium of the family Phyllobacteriaceae isolated from surface seashore water, and emended descriptions of Mesorhizobium loti and Phyllobacterium myrsinacearum.</title>
        <authorList>
            <person name="Hameed A."/>
            <person name="Shahina M."/>
            <person name="Lai W.A."/>
            <person name="Lin S.Y."/>
            <person name="Young L.S."/>
            <person name="Liu Y.C."/>
            <person name="Hsu Y.H."/>
            <person name="Young C.C."/>
        </authorList>
    </citation>
    <scope>NUCLEOTIDE SEQUENCE [LARGE SCALE GENOMIC DNA]</scope>
    <source>
        <strain evidence="4 5">KCTC 52183</strain>
    </source>
</reference>
<evidence type="ECO:0000256" key="1">
    <source>
        <dbReference type="ARBA" id="ARBA00009766"/>
    </source>
</evidence>
<dbReference type="GO" id="GO:0007155">
    <property type="term" value="P:cell adhesion"/>
    <property type="evidence" value="ECO:0007669"/>
    <property type="project" value="InterPro"/>
</dbReference>
<evidence type="ECO:0000313" key="4">
    <source>
        <dbReference type="EMBL" id="TCD14260.1"/>
    </source>
</evidence>
<accession>A0A4R0PAI8</accession>
<keyword evidence="5" id="KW-1185">Reference proteome</keyword>
<feature type="signal peptide" evidence="3">
    <location>
        <begin position="1"/>
        <end position="25"/>
    </location>
</feature>
<name>A0A4R0PAI8_9HYPH</name>
<comment type="similarity">
    <text evidence="1">Belongs to the CsgA/CsgB family.</text>
</comment>
<sequence length="134" mass="14218">MTPKSFKGAAAGLIATTALIAPASAGGSFSVEIVPTSRESASAIRTGLDLYSYYNKSRRGAVVRQYGSDNSAGIAQRGSRNYGVVHQEGTGHSGTLRQYGSDNAYGLFQFGRNTRSDVAQSGNRQSGLTFQWGW</sequence>
<protein>
    <submittedName>
        <fullName evidence="4">Curlin</fullName>
    </submittedName>
</protein>
<keyword evidence="2 3" id="KW-0732">Signal</keyword>
<gene>
    <name evidence="4" type="ORF">E0D97_09265</name>
</gene>
<dbReference type="AlphaFoldDB" id="A0A4R0PAI8"/>
<dbReference type="Proteomes" id="UP000291301">
    <property type="component" value="Unassembled WGS sequence"/>
</dbReference>
<feature type="chain" id="PRO_5020276944" evidence="3">
    <location>
        <begin position="26"/>
        <end position="134"/>
    </location>
</feature>
<dbReference type="InterPro" id="IPR009742">
    <property type="entry name" value="Curlin_rpt"/>
</dbReference>
<evidence type="ECO:0000256" key="3">
    <source>
        <dbReference type="SAM" id="SignalP"/>
    </source>
</evidence>
<dbReference type="Pfam" id="PF07012">
    <property type="entry name" value="Curlin_rpt"/>
    <property type="match status" value="1"/>
</dbReference>
<comment type="caution">
    <text evidence="4">The sequence shown here is derived from an EMBL/GenBank/DDBJ whole genome shotgun (WGS) entry which is preliminary data.</text>
</comment>